<evidence type="ECO:0000313" key="11">
    <source>
        <dbReference type="EMBL" id="TGO82383.1"/>
    </source>
</evidence>
<comment type="caution">
    <text evidence="11">The sequence shown here is derived from an EMBL/GenBank/DDBJ whole genome shotgun (WGS) entry which is preliminary data.</text>
</comment>
<comment type="cofactor">
    <cofactor evidence="1">
        <name>Mn(2+)</name>
        <dbReference type="ChEBI" id="CHEBI:29035"/>
    </cofactor>
</comment>
<dbReference type="Proteomes" id="UP000297280">
    <property type="component" value="Unassembled WGS sequence"/>
</dbReference>
<evidence type="ECO:0000259" key="9">
    <source>
        <dbReference type="Pfam" id="PF03828"/>
    </source>
</evidence>
<comment type="similarity">
    <text evidence="3">Belongs to the DNA polymerase type-B-like family.</text>
</comment>
<feature type="region of interest" description="Disordered" evidence="8">
    <location>
        <begin position="592"/>
        <end position="667"/>
    </location>
</feature>
<dbReference type="Gene3D" id="1.10.1410.10">
    <property type="match status" value="1"/>
</dbReference>
<feature type="compositionally biased region" description="Polar residues" evidence="8">
    <location>
        <begin position="164"/>
        <end position="182"/>
    </location>
</feature>
<feature type="region of interest" description="Disordered" evidence="8">
    <location>
        <begin position="799"/>
        <end position="826"/>
    </location>
</feature>
<feature type="region of interest" description="Disordered" evidence="8">
    <location>
        <begin position="712"/>
        <end position="751"/>
    </location>
</feature>
<dbReference type="GO" id="GO:1990817">
    <property type="term" value="F:poly(A) RNA polymerase activity"/>
    <property type="evidence" value="ECO:0007669"/>
    <property type="project" value="UniProtKB-EC"/>
</dbReference>
<dbReference type="CDD" id="cd05402">
    <property type="entry name" value="NT_PAP_TUTase"/>
    <property type="match status" value="1"/>
</dbReference>
<gene>
    <name evidence="11" type="ORF">BPOR_0843g00020</name>
</gene>
<dbReference type="GO" id="GO:0046872">
    <property type="term" value="F:metal ion binding"/>
    <property type="evidence" value="ECO:0007669"/>
    <property type="project" value="UniProtKB-KW"/>
</dbReference>
<feature type="compositionally biased region" description="Polar residues" evidence="8">
    <location>
        <begin position="1038"/>
        <end position="1050"/>
    </location>
</feature>
<keyword evidence="7" id="KW-0460">Magnesium</keyword>
<evidence type="ECO:0000256" key="3">
    <source>
        <dbReference type="ARBA" id="ARBA00008593"/>
    </source>
</evidence>
<evidence type="ECO:0000256" key="7">
    <source>
        <dbReference type="ARBA" id="ARBA00022842"/>
    </source>
</evidence>
<dbReference type="EC" id="2.7.7.19" evidence="4"/>
<accession>A0A4Z1K8F0</accession>
<evidence type="ECO:0000256" key="6">
    <source>
        <dbReference type="ARBA" id="ARBA00022723"/>
    </source>
</evidence>
<feature type="region of interest" description="Disordered" evidence="8">
    <location>
        <begin position="94"/>
        <end position="229"/>
    </location>
</feature>
<dbReference type="EMBL" id="PQXO01000840">
    <property type="protein sequence ID" value="TGO82383.1"/>
    <property type="molecule type" value="Genomic_DNA"/>
</dbReference>
<feature type="region of interest" description="Disordered" evidence="8">
    <location>
        <begin position="1031"/>
        <end position="1076"/>
    </location>
</feature>
<feature type="compositionally biased region" description="Basic and acidic residues" evidence="8">
    <location>
        <begin position="122"/>
        <end position="142"/>
    </location>
</feature>
<feature type="compositionally biased region" description="Basic residues" evidence="8">
    <location>
        <begin position="610"/>
        <end position="623"/>
    </location>
</feature>
<dbReference type="GO" id="GO:0010605">
    <property type="term" value="P:negative regulation of macromolecule metabolic process"/>
    <property type="evidence" value="ECO:0007669"/>
    <property type="project" value="UniProtKB-ARBA"/>
</dbReference>
<feature type="domain" description="Poly(A) RNA polymerase mitochondrial-like central palm" evidence="10">
    <location>
        <begin position="271"/>
        <end position="402"/>
    </location>
</feature>
<feature type="compositionally biased region" description="Polar residues" evidence="8">
    <location>
        <begin position="1"/>
        <end position="19"/>
    </location>
</feature>
<feature type="compositionally biased region" description="Low complexity" evidence="8">
    <location>
        <begin position="1058"/>
        <end position="1072"/>
    </location>
</feature>
<protein>
    <recommendedName>
        <fullName evidence="4">polynucleotide adenylyltransferase</fullName>
        <ecNumber evidence="4">2.7.7.19</ecNumber>
    </recommendedName>
</protein>
<feature type="compositionally biased region" description="Polar residues" evidence="8">
    <location>
        <begin position="200"/>
        <end position="217"/>
    </location>
</feature>
<dbReference type="InterPro" id="IPR002058">
    <property type="entry name" value="PAP_assoc"/>
</dbReference>
<dbReference type="Pfam" id="PF03828">
    <property type="entry name" value="PAP_assoc"/>
    <property type="match status" value="1"/>
</dbReference>
<dbReference type="STRING" id="87229.A0A4Z1K8F0"/>
<evidence type="ECO:0000259" key="10">
    <source>
        <dbReference type="Pfam" id="PF22600"/>
    </source>
</evidence>
<dbReference type="InterPro" id="IPR043519">
    <property type="entry name" value="NT_sf"/>
</dbReference>
<dbReference type="GO" id="GO:0031123">
    <property type="term" value="P:RNA 3'-end processing"/>
    <property type="evidence" value="ECO:0007669"/>
    <property type="project" value="TreeGrafter"/>
</dbReference>
<feature type="compositionally biased region" description="Polar residues" evidence="8">
    <location>
        <begin position="960"/>
        <end position="973"/>
    </location>
</feature>
<dbReference type="InterPro" id="IPR054708">
    <property type="entry name" value="MTPAP-like_central"/>
</dbReference>
<evidence type="ECO:0000256" key="2">
    <source>
        <dbReference type="ARBA" id="ARBA00001946"/>
    </source>
</evidence>
<sequence>MEGQPSTGNSKYQYQSAQWSRLVRRNTHADSNSSSSPSIPGFPQLPTQFIPILLPQQSSFHHQQLEQYNKLISSGGNTRLQTAPLPPLLSAQHIQAVPGQRSSSSGVTTERKPKPAARGGHGNRDVRKFNKSERALLTEKETSTAMPGKKFELTAQLPPRPVAQHQNSTLSRESNSVPSTPHQHPRKFSFDESREPSPNAPGSHSPRSAYSESNITLPSRPPPAQRRGCQYETAMASIRRRMPYSLGADRLEQLKDSDLKSKLSDEEERKLSTDMRELYDRLLPTAETDERRRKLVSKLEDMFNKEWPGHDIRVYVFGSSGNLLCTDASDVDICITTDWKVMEGVCMIAELLAKNGMQKVICVSTAKVPIVKIFDPELELPCDMNVNNTQALENTRMIKTYIEIDPRVRPLAMIIKHWTKSRAINDAVGGTLSSYTWICMIINFLQSREPPVLPSLHQRPHLKLPTKEGGESSFADDLDALRGFGLKNKSTLGELLFQFFRFYGHEFDYDKQVVSVRMGKQISKQEKKWAIATNNMLCVEEPFNTERNLGNTADDFSFRGLHLEMRRAFELISGGKLDECCEEYIFPKEQERVWEKPPPSKKPTLTASHPPHRIGRGGHRGGRNNHSNRNSSNGSRKSSNSNYDNHMYPQHGIPSNISTQDQWAAQQQAQSQLHNHLYATYSVLQAQENTLRMQLVQQTYMEQAHAHAQAQAQAQAYAQSHGRIQGGGMPIKQQATDRNRTSSFDQGPLTAPLRPEGMYFYPFQYAGQPMYAYPTSNTNPSSPQLSAVVPEMRRGIHRSTVTNGSSSNMIQSNGSIRSHSQPGTRTAPSPIVLQGNGHPANGTNGIGVYQPLRQQGNSVSIPNFIPDESTEQGYESRRTATTPPELSTPKEYVGYYVNEPTQQYTRRDSPLAIPSFGDISGNRRRLSTDQLPQSIRDRIKRTPSRSPSPSPLGNDRRFSLAQSTPAQHTMSSSNLRSLNIHGPLVVNGSSAVGGPNAVPLNEGPVFENKTSHARGSVGSISQASLTESDISLGEDLSGQRTPKFTRSGLSEVSPLVANGSSPNPTPPNGSNSHQAITNGLSFAEGLDGYSRLSPNSRNIAARSIPNGGIPLLNIASGHNDILSNELSHLSPVYETHTPSPTINKKLENLKLNGPAVIEKNTIDHSRPIPKQSVGIEQPVKQSPSNLKQNGHTRSAKSEGGGPGVSSGKWQQTHRRKGRTPAEAKNANGGHSHGEKLPVNESERKGG</sequence>
<dbReference type="SUPFAM" id="SSF81631">
    <property type="entry name" value="PAP/OAS1 substrate-binding domain"/>
    <property type="match status" value="1"/>
</dbReference>
<feature type="compositionally biased region" description="Basic and acidic residues" evidence="8">
    <location>
        <begin position="1231"/>
        <end position="1246"/>
    </location>
</feature>
<feature type="domain" description="PAP-associated" evidence="9">
    <location>
        <begin position="491"/>
        <end position="546"/>
    </location>
</feature>
<evidence type="ECO:0000256" key="5">
    <source>
        <dbReference type="ARBA" id="ARBA00022679"/>
    </source>
</evidence>
<feature type="region of interest" description="Disordered" evidence="8">
    <location>
        <begin position="863"/>
        <end position="889"/>
    </location>
</feature>
<feature type="region of interest" description="Disordered" evidence="8">
    <location>
        <begin position="1157"/>
        <end position="1246"/>
    </location>
</feature>
<evidence type="ECO:0000256" key="4">
    <source>
        <dbReference type="ARBA" id="ARBA00012388"/>
    </source>
</evidence>
<comment type="cofactor">
    <cofactor evidence="2">
        <name>Mg(2+)</name>
        <dbReference type="ChEBI" id="CHEBI:18420"/>
    </cofactor>
</comment>
<keyword evidence="5" id="KW-0808">Transferase</keyword>
<feature type="compositionally biased region" description="Low complexity" evidence="8">
    <location>
        <begin position="624"/>
        <end position="642"/>
    </location>
</feature>
<dbReference type="Gene3D" id="3.30.460.10">
    <property type="entry name" value="Beta Polymerase, domain 2"/>
    <property type="match status" value="1"/>
</dbReference>
<dbReference type="AlphaFoldDB" id="A0A4Z1K8F0"/>
<feature type="compositionally biased region" description="Polar residues" evidence="8">
    <location>
        <begin position="1179"/>
        <end position="1192"/>
    </location>
</feature>
<evidence type="ECO:0000256" key="1">
    <source>
        <dbReference type="ARBA" id="ARBA00001936"/>
    </source>
</evidence>
<reference evidence="11 12" key="1">
    <citation type="submission" date="2017-12" db="EMBL/GenBank/DDBJ databases">
        <title>Comparative genomics of Botrytis spp.</title>
        <authorList>
            <person name="Valero-Jimenez C.A."/>
            <person name="Tapia P."/>
            <person name="Veloso J."/>
            <person name="Silva-Moreno E."/>
            <person name="Staats M."/>
            <person name="Valdes J.H."/>
            <person name="Van Kan J.A.L."/>
        </authorList>
    </citation>
    <scope>NUCLEOTIDE SEQUENCE [LARGE SCALE GENOMIC DNA]</scope>
    <source>
        <strain evidence="11 12">MUCL3349</strain>
    </source>
</reference>
<feature type="region of interest" description="Disordered" evidence="8">
    <location>
        <begin position="1"/>
        <end position="42"/>
    </location>
</feature>
<organism evidence="11 12">
    <name type="scientific">Botrytis porri</name>
    <dbReference type="NCBI Taxonomy" id="87229"/>
    <lineage>
        <taxon>Eukaryota</taxon>
        <taxon>Fungi</taxon>
        <taxon>Dikarya</taxon>
        <taxon>Ascomycota</taxon>
        <taxon>Pezizomycotina</taxon>
        <taxon>Leotiomycetes</taxon>
        <taxon>Helotiales</taxon>
        <taxon>Sclerotiniaceae</taxon>
        <taxon>Botrytis</taxon>
    </lineage>
</organism>
<evidence type="ECO:0000313" key="12">
    <source>
        <dbReference type="Proteomes" id="UP000297280"/>
    </source>
</evidence>
<evidence type="ECO:0000256" key="8">
    <source>
        <dbReference type="SAM" id="MobiDB-lite"/>
    </source>
</evidence>
<feature type="region of interest" description="Disordered" evidence="8">
    <location>
        <begin position="903"/>
        <end position="973"/>
    </location>
</feature>
<dbReference type="SUPFAM" id="SSF81301">
    <property type="entry name" value="Nucleotidyltransferase"/>
    <property type="match status" value="1"/>
</dbReference>
<dbReference type="Pfam" id="PF22600">
    <property type="entry name" value="MTPAP-like_central"/>
    <property type="match status" value="1"/>
</dbReference>
<dbReference type="PANTHER" id="PTHR12271:SF113">
    <property type="entry name" value="POLY(A) RNA POLYMERASE CID11"/>
    <property type="match status" value="1"/>
</dbReference>
<keyword evidence="6" id="KW-0479">Metal-binding</keyword>
<proteinExistence type="inferred from homology"/>
<dbReference type="PANTHER" id="PTHR12271">
    <property type="entry name" value="POLY A POLYMERASE CID PAP -RELATED"/>
    <property type="match status" value="1"/>
</dbReference>
<keyword evidence="12" id="KW-1185">Reference proteome</keyword>
<name>A0A4Z1K8F0_9HELO</name>